<dbReference type="InterPro" id="IPR016909">
    <property type="entry name" value="rRNA_lsu_MeTfrase_F"/>
</dbReference>
<keyword evidence="5 6" id="KW-0949">S-adenosyl-L-methionine</keyword>
<name>A0A3L0X2C7_ECOLX</name>
<keyword evidence="4 6" id="KW-0808">Transferase</keyword>
<protein>
    <recommendedName>
        <fullName evidence="6">Ribosomal RNA large subunit methyltransferase F</fullName>
        <ecNumber evidence="6">2.1.1.181</ecNumber>
    </recommendedName>
    <alternativeName>
        <fullName evidence="6">23S rRNA mA1618 methyltransferase</fullName>
    </alternativeName>
    <alternativeName>
        <fullName evidence="6">rRNA adenine N-6-methyltransferase</fullName>
    </alternativeName>
</protein>
<evidence type="ECO:0000256" key="1">
    <source>
        <dbReference type="ARBA" id="ARBA00022490"/>
    </source>
</evidence>
<comment type="caution">
    <text evidence="7">The sequence shown here is derived from an EMBL/GenBank/DDBJ whole genome shotgun (WGS) entry which is preliminary data.</text>
</comment>
<organism evidence="7">
    <name type="scientific">Escherichia coli</name>
    <dbReference type="NCBI Taxonomy" id="562"/>
    <lineage>
        <taxon>Bacteria</taxon>
        <taxon>Pseudomonadati</taxon>
        <taxon>Pseudomonadota</taxon>
        <taxon>Gammaproteobacteria</taxon>
        <taxon>Enterobacterales</taxon>
        <taxon>Enterobacteriaceae</taxon>
        <taxon>Escherichia</taxon>
    </lineage>
</organism>
<accession>A0A3L0X2C7</accession>
<evidence type="ECO:0000256" key="6">
    <source>
        <dbReference type="HAMAP-Rule" id="MF_01848"/>
    </source>
</evidence>
<sequence>MKTHSDRKSGLHPRNRHQAPYDFDALCQRTPELRPLVFVNEHGTQTLDFADPAAVKALNKALLALHYGIAHWDLPADYLCPPIPGRVDYLHRVADLLAESAGSVPTGKSVRVLDIGVGANCIYPLLGAREYGWRFVGSDIDPVSVKAAALLAKSNGLGGQIECRHQGNAKHVFRGIISPQERFALTLCNPPFHGSLDEASKGSERKLRNLGKTVQGQPVLNFGGQKAELWCEGGEAGFLATMIVQSKEFAAQCLWFSSLVSKKENLLAAKKALAQVGARQVRVIDMAQGNKVSRILAWSFLDEVACGQWWQPAPRGDV</sequence>
<comment type="similarity">
    <text evidence="6">Belongs to the methyltransferase superfamily. METTL16/RlmF family.</text>
</comment>
<evidence type="ECO:0000256" key="2">
    <source>
        <dbReference type="ARBA" id="ARBA00022552"/>
    </source>
</evidence>
<dbReference type="EMBL" id="RNRV01000017">
    <property type="protein sequence ID" value="MHO04981.1"/>
    <property type="molecule type" value="Genomic_DNA"/>
</dbReference>
<keyword evidence="2 6" id="KW-0698">rRNA processing</keyword>
<comment type="function">
    <text evidence="6">Specifically methylates the adenine in position 1618 of 23S rRNA.</text>
</comment>
<dbReference type="HAMAP" id="MF_01848">
    <property type="entry name" value="23SrRNA_methyltr_F"/>
    <property type="match status" value="1"/>
</dbReference>
<evidence type="ECO:0000256" key="5">
    <source>
        <dbReference type="ARBA" id="ARBA00022691"/>
    </source>
</evidence>
<dbReference type="InterPro" id="IPR029063">
    <property type="entry name" value="SAM-dependent_MTases_sf"/>
</dbReference>
<dbReference type="InterPro" id="IPR010286">
    <property type="entry name" value="METTL16/RlmF"/>
</dbReference>
<dbReference type="GO" id="GO:0052907">
    <property type="term" value="F:23S rRNA (adenine(1618)-N(6))-methyltransferase activity"/>
    <property type="evidence" value="ECO:0007669"/>
    <property type="project" value="UniProtKB-EC"/>
</dbReference>
<gene>
    <name evidence="6 7" type="primary">rlmF</name>
    <name evidence="7" type="ORF">D9F05_11430</name>
</gene>
<dbReference type="Gene3D" id="3.40.50.150">
    <property type="entry name" value="Vaccinia Virus protein VP39"/>
    <property type="match status" value="1"/>
</dbReference>
<dbReference type="SUPFAM" id="SSF53335">
    <property type="entry name" value="S-adenosyl-L-methionine-dependent methyltransferases"/>
    <property type="match status" value="1"/>
</dbReference>
<dbReference type="PANTHER" id="PTHR13393">
    <property type="entry name" value="SAM-DEPENDENT METHYLTRANSFERASE"/>
    <property type="match status" value="1"/>
</dbReference>
<proteinExistence type="inferred from homology"/>
<evidence type="ECO:0000256" key="3">
    <source>
        <dbReference type="ARBA" id="ARBA00022603"/>
    </source>
</evidence>
<dbReference type="CDD" id="cd02440">
    <property type="entry name" value="AdoMet_MTases"/>
    <property type="match status" value="1"/>
</dbReference>
<evidence type="ECO:0000313" key="7">
    <source>
        <dbReference type="EMBL" id="MHO04981.1"/>
    </source>
</evidence>
<dbReference type="GO" id="GO:0005737">
    <property type="term" value="C:cytoplasm"/>
    <property type="evidence" value="ECO:0007669"/>
    <property type="project" value="UniProtKB-SubCell"/>
</dbReference>
<comment type="subcellular location">
    <subcellularLocation>
        <location evidence="6">Cytoplasm</location>
    </subcellularLocation>
</comment>
<dbReference type="Pfam" id="PF05971">
    <property type="entry name" value="Methyltransf_10"/>
    <property type="match status" value="1"/>
</dbReference>
<dbReference type="PIRSF" id="PIRSF029038">
    <property type="entry name" value="Mtase_YbiN_prd"/>
    <property type="match status" value="1"/>
</dbReference>
<dbReference type="GO" id="GO:0070475">
    <property type="term" value="P:rRNA base methylation"/>
    <property type="evidence" value="ECO:0007669"/>
    <property type="project" value="TreeGrafter"/>
</dbReference>
<dbReference type="NCBIfam" id="NF008725">
    <property type="entry name" value="PRK11727.1"/>
    <property type="match status" value="1"/>
</dbReference>
<keyword evidence="1 6" id="KW-0963">Cytoplasm</keyword>
<comment type="catalytic activity">
    <reaction evidence="6">
        <text>adenosine(1618) in 23S rRNA + S-adenosyl-L-methionine = N(6)-methyladenosine(1618) in 23S rRNA + S-adenosyl-L-homocysteine + H(+)</text>
        <dbReference type="Rhea" id="RHEA:16497"/>
        <dbReference type="Rhea" id="RHEA-COMP:10229"/>
        <dbReference type="Rhea" id="RHEA-COMP:10231"/>
        <dbReference type="ChEBI" id="CHEBI:15378"/>
        <dbReference type="ChEBI" id="CHEBI:57856"/>
        <dbReference type="ChEBI" id="CHEBI:59789"/>
        <dbReference type="ChEBI" id="CHEBI:74411"/>
        <dbReference type="ChEBI" id="CHEBI:74449"/>
        <dbReference type="EC" id="2.1.1.181"/>
    </reaction>
</comment>
<dbReference type="PANTHER" id="PTHR13393:SF0">
    <property type="entry name" value="RNA N6-ADENOSINE-METHYLTRANSFERASE METTL16"/>
    <property type="match status" value="1"/>
</dbReference>
<keyword evidence="3 6" id="KW-0489">Methyltransferase</keyword>
<dbReference type="EC" id="2.1.1.181" evidence="6"/>
<evidence type="ECO:0000256" key="4">
    <source>
        <dbReference type="ARBA" id="ARBA00022679"/>
    </source>
</evidence>
<dbReference type="AlphaFoldDB" id="A0A3L0X2C7"/>
<reference evidence="7" key="1">
    <citation type="submission" date="2018-10" db="EMBL/GenBank/DDBJ databases">
        <authorList>
            <consortium name="NARMS: The National Antimicrobial Resistance Monitoring System"/>
        </authorList>
    </citation>
    <scope>NUCLEOTIDE SEQUENCE [LARGE SCALE GENOMIC DNA]</scope>
    <source>
        <strain evidence="7">CVM N17EC0388</strain>
    </source>
</reference>